<reference evidence="3 4" key="1">
    <citation type="submission" date="2018-10" db="EMBL/GenBank/DDBJ databases">
        <title>Genomic Encyclopedia of Archaeal and Bacterial Type Strains, Phase II (KMG-II): from individual species to whole genera.</title>
        <authorList>
            <person name="Goeker M."/>
        </authorList>
    </citation>
    <scope>NUCLEOTIDE SEQUENCE [LARGE SCALE GENOMIC DNA]</scope>
    <source>
        <strain evidence="3 4">DSM 19839</strain>
    </source>
</reference>
<keyword evidence="4" id="KW-1185">Reference proteome</keyword>
<feature type="coiled-coil region" evidence="1">
    <location>
        <begin position="95"/>
        <end position="122"/>
    </location>
</feature>
<feature type="transmembrane region" description="Helical" evidence="2">
    <location>
        <begin position="224"/>
        <end position="245"/>
    </location>
</feature>
<dbReference type="RefSeq" id="WP_121345850.1">
    <property type="nucleotide sequence ID" value="NZ_RBLG01000002.1"/>
</dbReference>
<evidence type="ECO:0000313" key="3">
    <source>
        <dbReference type="EMBL" id="RKS53776.1"/>
    </source>
</evidence>
<protein>
    <submittedName>
        <fullName evidence="3">Uncharacterized protein</fullName>
    </submittedName>
</protein>
<dbReference type="OrthoDB" id="635705at2"/>
<evidence type="ECO:0000313" key="4">
    <source>
        <dbReference type="Proteomes" id="UP000276282"/>
    </source>
</evidence>
<keyword evidence="1" id="KW-0175">Coiled coil</keyword>
<keyword evidence="2" id="KW-0472">Membrane</keyword>
<gene>
    <name evidence="3" type="ORF">BC962_2032</name>
</gene>
<feature type="transmembrane region" description="Helical" evidence="2">
    <location>
        <begin position="195"/>
        <end position="212"/>
    </location>
</feature>
<evidence type="ECO:0000256" key="2">
    <source>
        <dbReference type="SAM" id="Phobius"/>
    </source>
</evidence>
<accession>A0A495PUV5</accession>
<keyword evidence="2" id="KW-0812">Transmembrane</keyword>
<proteinExistence type="predicted"/>
<name>A0A495PUV5_9FLAO</name>
<dbReference type="AlphaFoldDB" id="A0A495PUV5"/>
<feature type="transmembrane region" description="Helical" evidence="2">
    <location>
        <begin position="138"/>
        <end position="157"/>
    </location>
</feature>
<sequence>MSILRNLSALKTPKIEESKNEILYDQRLTYHNQGHGGSKSCLGNFHNLKTSLQALFHRFEKDCREEEEEQRRLKQPYIAEQKGINTSLLNKSETLGGLLDHKSTLESQIEKLQQDKINVRKNPIDYGIEVDAKSSVKFWIGLFLLLPISAYIFIFYISTSYSGFFRNFDPSIDLFGGIFYPQALTEAYRDGMLELGFIVFIPFVFFGLGYLIHMFQHKKGILNIFKITMLFIITFVFDAILAYLIEGKLYDLDKVYGDPPFSVSYALTSPGFWVIIFAGFVSYLIWGLVFDFIMKEHADRDKIQVFLSSLNAEIFNKKKLLETHSLKIENIKEEMDKLKVRGTELDNIIDGFIFPIKNYKNNSSQYLQGWQHFIASELSMGQKHKDELLQKCREEYDLHIVDLGLNDSHIPNKIYLKSV</sequence>
<keyword evidence="2" id="KW-1133">Transmembrane helix</keyword>
<dbReference type="EMBL" id="RBLG01000002">
    <property type="protein sequence ID" value="RKS53776.1"/>
    <property type="molecule type" value="Genomic_DNA"/>
</dbReference>
<dbReference type="Proteomes" id="UP000276282">
    <property type="component" value="Unassembled WGS sequence"/>
</dbReference>
<feature type="coiled-coil region" evidence="1">
    <location>
        <begin position="321"/>
        <end position="348"/>
    </location>
</feature>
<feature type="transmembrane region" description="Helical" evidence="2">
    <location>
        <begin position="271"/>
        <end position="293"/>
    </location>
</feature>
<organism evidence="3 4">
    <name type="scientific">Gillisia mitskevichiae</name>
    <dbReference type="NCBI Taxonomy" id="270921"/>
    <lineage>
        <taxon>Bacteria</taxon>
        <taxon>Pseudomonadati</taxon>
        <taxon>Bacteroidota</taxon>
        <taxon>Flavobacteriia</taxon>
        <taxon>Flavobacteriales</taxon>
        <taxon>Flavobacteriaceae</taxon>
        <taxon>Gillisia</taxon>
    </lineage>
</organism>
<evidence type="ECO:0000256" key="1">
    <source>
        <dbReference type="SAM" id="Coils"/>
    </source>
</evidence>
<comment type="caution">
    <text evidence="3">The sequence shown here is derived from an EMBL/GenBank/DDBJ whole genome shotgun (WGS) entry which is preliminary data.</text>
</comment>